<dbReference type="InterPro" id="IPR043128">
    <property type="entry name" value="Rev_trsase/Diguanyl_cyclase"/>
</dbReference>
<dbReference type="CDD" id="cd01949">
    <property type="entry name" value="GGDEF"/>
    <property type="match status" value="1"/>
</dbReference>
<evidence type="ECO:0000256" key="2">
    <source>
        <dbReference type="ARBA" id="ARBA00034247"/>
    </source>
</evidence>
<comment type="catalytic activity">
    <reaction evidence="2">
        <text>2 GTP = 3',3'-c-di-GMP + 2 diphosphate</text>
        <dbReference type="Rhea" id="RHEA:24898"/>
        <dbReference type="ChEBI" id="CHEBI:33019"/>
        <dbReference type="ChEBI" id="CHEBI:37565"/>
        <dbReference type="ChEBI" id="CHEBI:58805"/>
        <dbReference type="EC" id="2.7.7.65"/>
    </reaction>
</comment>
<feature type="transmembrane region" description="Helical" evidence="3">
    <location>
        <begin position="96"/>
        <end position="114"/>
    </location>
</feature>
<keyword evidence="6" id="KW-1185">Reference proteome</keyword>
<evidence type="ECO:0000256" key="3">
    <source>
        <dbReference type="SAM" id="Phobius"/>
    </source>
</evidence>
<feature type="transmembrane region" description="Helical" evidence="3">
    <location>
        <begin position="191"/>
        <end position="215"/>
    </location>
</feature>
<gene>
    <name evidence="5" type="ORF">VHP8226_03905</name>
</gene>
<feature type="transmembrane region" description="Helical" evidence="3">
    <location>
        <begin position="151"/>
        <end position="171"/>
    </location>
</feature>
<comment type="caution">
    <text evidence="5">The sequence shown here is derived from an EMBL/GenBank/DDBJ whole genome shotgun (WGS) entry which is preliminary data.</text>
</comment>
<evidence type="ECO:0000259" key="4">
    <source>
        <dbReference type="PROSITE" id="PS50887"/>
    </source>
</evidence>
<accession>A0ABM8ZNM3</accession>
<evidence type="ECO:0000313" key="5">
    <source>
        <dbReference type="EMBL" id="CAH0530219.1"/>
    </source>
</evidence>
<dbReference type="SUPFAM" id="SSF55073">
    <property type="entry name" value="Nucleotide cyclase"/>
    <property type="match status" value="1"/>
</dbReference>
<reference evidence="5" key="1">
    <citation type="submission" date="2021-12" db="EMBL/GenBank/DDBJ databases">
        <authorList>
            <person name="Rodrigo-Torres L."/>
            <person name="Arahal R. D."/>
            <person name="Lucena T."/>
        </authorList>
    </citation>
    <scope>NUCLEOTIDE SEQUENCE</scope>
    <source>
        <strain evidence="5">CECT 8226</strain>
    </source>
</reference>
<keyword evidence="3" id="KW-1133">Transmembrane helix</keyword>
<dbReference type="InterPro" id="IPR000160">
    <property type="entry name" value="GGDEF_dom"/>
</dbReference>
<keyword evidence="3" id="KW-0812">Transmembrane</keyword>
<dbReference type="EC" id="2.7.7.65" evidence="1"/>
<feature type="transmembrane region" description="Helical" evidence="3">
    <location>
        <begin position="36"/>
        <end position="59"/>
    </location>
</feature>
<evidence type="ECO:0000256" key="1">
    <source>
        <dbReference type="ARBA" id="ARBA00012528"/>
    </source>
</evidence>
<dbReference type="SMART" id="SM00267">
    <property type="entry name" value="GGDEF"/>
    <property type="match status" value="1"/>
</dbReference>
<dbReference type="Pfam" id="PF00990">
    <property type="entry name" value="GGDEF"/>
    <property type="match status" value="1"/>
</dbReference>
<feature type="transmembrane region" description="Helical" evidence="3">
    <location>
        <begin position="126"/>
        <end position="144"/>
    </location>
</feature>
<dbReference type="NCBIfam" id="TIGR00254">
    <property type="entry name" value="GGDEF"/>
    <property type="match status" value="1"/>
</dbReference>
<dbReference type="EMBL" id="CAKLCM010000003">
    <property type="protein sequence ID" value="CAH0530219.1"/>
    <property type="molecule type" value="Genomic_DNA"/>
</dbReference>
<dbReference type="PANTHER" id="PTHR45138:SF9">
    <property type="entry name" value="DIGUANYLATE CYCLASE DGCM-RELATED"/>
    <property type="match status" value="1"/>
</dbReference>
<feature type="domain" description="GGDEF" evidence="4">
    <location>
        <begin position="256"/>
        <end position="387"/>
    </location>
</feature>
<name>A0ABM8ZNM3_9VIBR</name>
<dbReference type="Proteomes" id="UP000838160">
    <property type="component" value="Unassembled WGS sequence"/>
</dbReference>
<protein>
    <recommendedName>
        <fullName evidence="1">diguanylate cyclase</fullName>
        <ecNumber evidence="1">2.7.7.65</ecNumber>
    </recommendedName>
</protein>
<dbReference type="Gene3D" id="3.30.70.270">
    <property type="match status" value="1"/>
</dbReference>
<proteinExistence type="predicted"/>
<dbReference type="InterPro" id="IPR029787">
    <property type="entry name" value="Nucleotide_cyclase"/>
</dbReference>
<dbReference type="PROSITE" id="PS50887">
    <property type="entry name" value="GGDEF"/>
    <property type="match status" value="1"/>
</dbReference>
<organism evidence="5 6">
    <name type="scientific">Vibrio hippocampi</name>
    <dbReference type="NCBI Taxonomy" id="654686"/>
    <lineage>
        <taxon>Bacteria</taxon>
        <taxon>Pseudomonadati</taxon>
        <taxon>Pseudomonadota</taxon>
        <taxon>Gammaproteobacteria</taxon>
        <taxon>Vibrionales</taxon>
        <taxon>Vibrionaceae</taxon>
        <taxon>Vibrio</taxon>
    </lineage>
</organism>
<feature type="transmembrane region" description="Helical" evidence="3">
    <location>
        <begin position="65"/>
        <end position="84"/>
    </location>
</feature>
<keyword evidence="3" id="KW-0472">Membrane</keyword>
<dbReference type="InterPro" id="IPR050469">
    <property type="entry name" value="Diguanylate_Cyclase"/>
</dbReference>
<sequence>MDAFSLDMRTLNFIIILFSFIYALGFMLFQRTQLRVSGLTMFAVAILGIGLGPMLIGLRGVVPDWASIVVGNLIILMAFQLNLYSLCIIRQYNKNMAFAVATGLPLVITFLVYFTTQFPSTRARVMIISFYLSTICITTAYVVYKGQRNDFKLAVNMLSGSFAFFGLYMLFRTIYTFLSAEIDDYMETGMVHQLTFLFSIILVVSISFSMLWLLYARLVQSIHELSYFDPLTKLRNRRALEMHVRKRFAGRLMRLKPMSIIMLDVDRFKRINDDCGHIVGDRVLRKVSEVIRQQINADATAFRFGGDEVMIVIDGANLDSAIELAETIRKQVLLIPQNEIAGQTVTCSFGVAQLNQNELWDSLVSRADKALYQAKEQGRNRVSDGDLLSEQPIAIKA</sequence>
<feature type="transmembrane region" description="Helical" evidence="3">
    <location>
        <begin position="12"/>
        <end position="29"/>
    </location>
</feature>
<dbReference type="PANTHER" id="PTHR45138">
    <property type="entry name" value="REGULATORY COMPONENTS OF SENSORY TRANSDUCTION SYSTEM"/>
    <property type="match status" value="1"/>
</dbReference>
<evidence type="ECO:0000313" key="6">
    <source>
        <dbReference type="Proteomes" id="UP000838160"/>
    </source>
</evidence>